<sequence>MDARPINHQKDQKQIENSLAEVSNTEKLLWASINSKGLLHSDVKHLYHQVCSVYEKSILKDSEQADLQDIEYSLWKLHYKHIDEFRKQIKKVSSCMNSEVPQNVTNAQRSTDDYNEGIKLFLSEATNFYKSLIVKVQRCHGIPEDALFQRNSGIVNNVDQKRIKKCQFLCHRFLICLGDLARYRELYERPDDQNRNWSIAAAHYLEALTIWPDSGNPHNQLALLSTYVGDEFLALYHCIRSLAVKEPFPDARNNLMLLLEKSRSALLHSYSAEASFDFLILSERRKVLTKLQSGDDVMNCNLSTEEGGCLGGNLWYLFVILISFFYVRSSLDDFLRAFSSTKGQLEALLDVDNINLEDALESYQFMDPTRTGPFRAVQAICVFIFVIQDLPKSPVMTNLEDKKERPPPLLRDHAVMALFTYVNRLVDRVMKASPWDSCPLLPAILVFVEWLANLPEEEALCGADEKSEAALSSFHKSFIRLVNLMHSHVGEVKSQDCALWEDYELRGFAPAAHTHVLLDFSAHWENSTDYRRGKACRAHRIVIAAIRIAEGSGRHHRWIQYDKPRRQFYELESNESLEMKCLEKDRSMTGTSPELKISPAQTSEVTEERGKEVLRESPRRSVTLEEEEVILFKPLTRHNSAPLHNYVTKKRDSHEELMDQSAPPDECLRRATSLLIAQNPVHSEPSNFQPNNNSFRRNEPFKQQHSPPPIFGDVANFFPASSISTGAGPPSLNAWVLNRGSLNVNEEKGIGLGKHHLPPIEEVASESLANLSITKTSEPQNPVIGSCHESVITHYPSPLHSTPVPSAPLLPDDAVWFSGANTSSFSDHRTNATIGLTENFLDASPGKSYSNYAVPLAPNASSLGVAGFNYVYPIQCGMSSSEWLRQFREINNLHQGNNVQMLSPSLHGPGNIGNVYHLGVPQIDPINSWGTPSYSNQTVYSNHQAATPRFPAFYGVDEPKDRVFHAYYRASPYGCGAVTAEPRDDQEILLQYLKEREWQLQQDPNLQGPTF</sequence>
<dbReference type="InterPro" id="IPR018834">
    <property type="entry name" value="DNA/RNA-bd_Est1-type"/>
</dbReference>
<dbReference type="Gramene" id="KCW74552">
    <property type="protein sequence ID" value="KCW74552"/>
    <property type="gene ID" value="EUGRSUZ_E03265"/>
</dbReference>
<dbReference type="GO" id="GO:0070034">
    <property type="term" value="F:telomerase RNA binding"/>
    <property type="evidence" value="ECO:0000318"/>
    <property type="project" value="GO_Central"/>
</dbReference>
<dbReference type="OrthoDB" id="69928at2759"/>
<dbReference type="Pfam" id="PF10374">
    <property type="entry name" value="EST1"/>
    <property type="match status" value="1"/>
</dbReference>
<dbReference type="PANTHER" id="PTHR15696:SF0">
    <property type="entry name" value="TELOMERASE-BINDING PROTEIN EST1A"/>
    <property type="match status" value="1"/>
</dbReference>
<proteinExistence type="predicted"/>
<evidence type="ECO:0000259" key="4">
    <source>
        <dbReference type="Pfam" id="PF10374"/>
    </source>
</evidence>
<dbReference type="Pfam" id="PF10373">
    <property type="entry name" value="EST1_DNA_bind"/>
    <property type="match status" value="1"/>
</dbReference>
<feature type="region of interest" description="Disordered" evidence="2">
    <location>
        <begin position="681"/>
        <end position="709"/>
    </location>
</feature>
<dbReference type="PANTHER" id="PTHR15696">
    <property type="entry name" value="SMG-7 SUPPRESSOR WITH MORPHOLOGICAL EFFECT ON GENITALIA PROTEIN 7"/>
    <property type="match status" value="1"/>
</dbReference>
<dbReference type="EMBL" id="KK198757">
    <property type="protein sequence ID" value="KCW74552.1"/>
    <property type="molecule type" value="Genomic_DNA"/>
</dbReference>
<dbReference type="InterPro" id="IPR045153">
    <property type="entry name" value="Est1/Ebs1-like"/>
</dbReference>
<protein>
    <recommendedName>
        <fullName evidence="6">DNA/RNA-binding domain-containing protein</fullName>
    </recommendedName>
</protein>
<dbReference type="STRING" id="71139.A0A059C872"/>
<feature type="domain" description="Telomerase activating protein Est1-like N-terminal" evidence="4">
    <location>
        <begin position="70"/>
        <end position="188"/>
    </location>
</feature>
<dbReference type="InterPro" id="IPR019458">
    <property type="entry name" value="Est1-like_N"/>
</dbReference>
<reference evidence="5" key="1">
    <citation type="submission" date="2013-07" db="EMBL/GenBank/DDBJ databases">
        <title>The genome of Eucalyptus grandis.</title>
        <authorList>
            <person name="Schmutz J."/>
            <person name="Hayes R."/>
            <person name="Myburg A."/>
            <person name="Tuskan G."/>
            <person name="Grattapaglia D."/>
            <person name="Rokhsar D.S."/>
        </authorList>
    </citation>
    <scope>NUCLEOTIDE SEQUENCE</scope>
    <source>
        <tissue evidence="5">Leaf extractions</tissue>
    </source>
</reference>
<evidence type="ECO:0000256" key="2">
    <source>
        <dbReference type="SAM" id="MobiDB-lite"/>
    </source>
</evidence>
<name>A0A059C872_EUCGR</name>
<feature type="compositionally biased region" description="Polar residues" evidence="2">
    <location>
        <begin position="681"/>
        <end position="695"/>
    </location>
</feature>
<evidence type="ECO:0000313" key="5">
    <source>
        <dbReference type="EMBL" id="KCW74552.1"/>
    </source>
</evidence>
<dbReference type="GO" id="GO:0005697">
    <property type="term" value="C:telomerase holoenzyme complex"/>
    <property type="evidence" value="ECO:0000318"/>
    <property type="project" value="GO_Central"/>
</dbReference>
<evidence type="ECO:0000259" key="3">
    <source>
        <dbReference type="Pfam" id="PF10373"/>
    </source>
</evidence>
<dbReference type="InParanoid" id="A0A059C872"/>
<evidence type="ECO:0000256" key="1">
    <source>
        <dbReference type="ARBA" id="ARBA00022737"/>
    </source>
</evidence>
<dbReference type="Gene3D" id="1.25.40.10">
    <property type="entry name" value="Tetratricopeptide repeat domain"/>
    <property type="match status" value="1"/>
</dbReference>
<dbReference type="SUPFAM" id="SSF48452">
    <property type="entry name" value="TPR-like"/>
    <property type="match status" value="1"/>
</dbReference>
<gene>
    <name evidence="5" type="ORF">EUGRSUZ_E03265</name>
</gene>
<dbReference type="FunFam" id="1.25.40.10:FF:000225">
    <property type="entry name" value="Protein SMG7"/>
    <property type="match status" value="1"/>
</dbReference>
<dbReference type="eggNOG" id="KOG2162">
    <property type="taxonomic scope" value="Eukaryota"/>
</dbReference>
<keyword evidence="1" id="KW-0677">Repeat</keyword>
<dbReference type="KEGG" id="egr:104445261"/>
<feature type="compositionally biased region" description="Basic and acidic residues" evidence="2">
    <location>
        <begin position="606"/>
        <end position="619"/>
    </location>
</feature>
<dbReference type="FunCoup" id="A0A059C872">
    <property type="interactions" value="32"/>
</dbReference>
<organism evidence="5">
    <name type="scientific">Eucalyptus grandis</name>
    <name type="common">Flooded gum</name>
    <dbReference type="NCBI Taxonomy" id="71139"/>
    <lineage>
        <taxon>Eukaryota</taxon>
        <taxon>Viridiplantae</taxon>
        <taxon>Streptophyta</taxon>
        <taxon>Embryophyta</taxon>
        <taxon>Tracheophyta</taxon>
        <taxon>Spermatophyta</taxon>
        <taxon>Magnoliopsida</taxon>
        <taxon>eudicotyledons</taxon>
        <taxon>Gunneridae</taxon>
        <taxon>Pentapetalae</taxon>
        <taxon>rosids</taxon>
        <taxon>malvids</taxon>
        <taxon>Myrtales</taxon>
        <taxon>Myrtaceae</taxon>
        <taxon>Myrtoideae</taxon>
        <taxon>Eucalypteae</taxon>
        <taxon>Eucalyptus</taxon>
    </lineage>
</organism>
<dbReference type="GO" id="GO:0042162">
    <property type="term" value="F:telomeric DNA binding"/>
    <property type="evidence" value="ECO:0000318"/>
    <property type="project" value="GO_Central"/>
</dbReference>
<dbReference type="InterPro" id="IPR011990">
    <property type="entry name" value="TPR-like_helical_dom_sf"/>
</dbReference>
<feature type="domain" description="DNA/RNA-binding" evidence="3">
    <location>
        <begin position="200"/>
        <end position="514"/>
    </location>
</feature>
<accession>A0A059C872</accession>
<evidence type="ECO:0008006" key="6">
    <source>
        <dbReference type="Google" id="ProtNLM"/>
    </source>
</evidence>
<dbReference type="AlphaFoldDB" id="A0A059C872"/>
<feature type="region of interest" description="Disordered" evidence="2">
    <location>
        <begin position="588"/>
        <end position="619"/>
    </location>
</feature>
<dbReference type="OMA" id="KCQFLCH"/>
<dbReference type="GO" id="GO:0000184">
    <property type="term" value="P:nuclear-transcribed mRNA catabolic process, nonsense-mediated decay"/>
    <property type="evidence" value="ECO:0000318"/>
    <property type="project" value="GO_Central"/>
</dbReference>